<gene>
    <name evidence="2" type="ORF">TSPGSL018_26993</name>
</gene>
<name>A0A061QRU0_9CHLO</name>
<feature type="region of interest" description="Disordered" evidence="1">
    <location>
        <begin position="1"/>
        <end position="38"/>
    </location>
</feature>
<evidence type="ECO:0000313" key="2">
    <source>
        <dbReference type="EMBL" id="JAC61159.1"/>
    </source>
</evidence>
<feature type="non-terminal residue" evidence="2">
    <location>
        <position position="1"/>
    </location>
</feature>
<reference evidence="2" key="1">
    <citation type="submission" date="2014-05" db="EMBL/GenBank/DDBJ databases">
        <title>The transcriptome of the halophilic microalga Tetraselmis sp. GSL018 isolated from the Great Salt Lake, Utah.</title>
        <authorList>
            <person name="Jinkerson R.E."/>
            <person name="D'Adamo S."/>
            <person name="Posewitz M.C."/>
        </authorList>
    </citation>
    <scope>NUCLEOTIDE SEQUENCE</scope>
    <source>
        <strain evidence="2">GSL018</strain>
    </source>
</reference>
<dbReference type="EMBL" id="GBEZ01025993">
    <property type="protein sequence ID" value="JAC61159.1"/>
    <property type="molecule type" value="Transcribed_RNA"/>
</dbReference>
<evidence type="ECO:0000256" key="1">
    <source>
        <dbReference type="SAM" id="MobiDB-lite"/>
    </source>
</evidence>
<accession>A0A061QRU0</accession>
<protein>
    <submittedName>
        <fullName evidence="2">Uncharacterized protein</fullName>
    </submittedName>
</protein>
<organism evidence="2">
    <name type="scientific">Tetraselmis sp. GSL018</name>
    <dbReference type="NCBI Taxonomy" id="582737"/>
    <lineage>
        <taxon>Eukaryota</taxon>
        <taxon>Viridiplantae</taxon>
        <taxon>Chlorophyta</taxon>
        <taxon>core chlorophytes</taxon>
        <taxon>Chlorodendrophyceae</taxon>
        <taxon>Chlorodendrales</taxon>
        <taxon>Chlorodendraceae</taxon>
        <taxon>Tetraselmis</taxon>
    </lineage>
</organism>
<sequence>DEGKGGPNDLGPEFLARSPSPHVTCPGDSPPPPSSYHAATSVAPVVAPLGRERSPTALSHCSAGKPIPLLRRQRALACFEFRPCQAAS</sequence>
<dbReference type="AlphaFoldDB" id="A0A061QRU0"/>
<proteinExistence type="predicted"/>